<dbReference type="EMBL" id="EF083401">
    <property type="protein sequence ID" value="ABK22749.1"/>
    <property type="molecule type" value="mRNA"/>
</dbReference>
<dbReference type="InterPro" id="IPR001251">
    <property type="entry name" value="CRAL-TRIO_dom"/>
</dbReference>
<dbReference type="CDD" id="cd00170">
    <property type="entry name" value="SEC14"/>
    <property type="match status" value="1"/>
</dbReference>
<dbReference type="SMART" id="SM00516">
    <property type="entry name" value="SEC14"/>
    <property type="match status" value="1"/>
</dbReference>
<dbReference type="SUPFAM" id="SSF52087">
    <property type="entry name" value="CRAL/TRIO domain"/>
    <property type="match status" value="1"/>
</dbReference>
<dbReference type="Gene3D" id="3.40.525.10">
    <property type="entry name" value="CRAL-TRIO lipid binding domain"/>
    <property type="match status" value="1"/>
</dbReference>
<evidence type="ECO:0000313" key="2">
    <source>
        <dbReference type="EMBL" id="ABK22749.1"/>
    </source>
</evidence>
<sequence length="271" mass="31443">MDRLSSGQTTCYSVEKLIDGGSNFDNSISDAVRTKLRLMRDIIEKEDPSSKIIDDATLQRFLYARELNVEKASEMFAKYRKWRQSFVPLGYIPETMICDELMKNSAYMQGFDKRGRPIAVILLGRHIPCRKTIENLKRHYVYIFDKMSASSSRGQTKFTIIADFDGWTYKNVDIRGAIAVLEILQDYYPERLGKVYLIQRPYIFWAAWKIVSPFIDKVTREKIVFVEDKHFKETLLNDIDESQLPEIYGGKLPIVKVQDCVVPNWPPVTST</sequence>
<name>A9NQ38_PICSI</name>
<dbReference type="AlphaFoldDB" id="A9NQ38"/>
<dbReference type="SMART" id="SM01100">
    <property type="entry name" value="CRAL_TRIO_N"/>
    <property type="match status" value="1"/>
</dbReference>
<evidence type="ECO:0000259" key="1">
    <source>
        <dbReference type="PROSITE" id="PS50191"/>
    </source>
</evidence>
<dbReference type="PANTHER" id="PTHR46277:SF3">
    <property type="entry name" value="BINDING PROTEIN, PUTATIVE-RELATED"/>
    <property type="match status" value="1"/>
</dbReference>
<dbReference type="EMBL" id="BT071683">
    <property type="protein sequence ID" value="ACN41134.1"/>
    <property type="molecule type" value="mRNA"/>
</dbReference>
<reference evidence="2" key="1">
    <citation type="journal article" date="2008" name="BMC Genomics">
        <title>A conifer genomics resource of 200,000 spruce (Picea spp.) ESTs and 6,464 high-quality, sequence-finished full-length cDNAs for Sitka spruce (Picea sitchensis).</title>
        <authorList>
            <person name="Ralph S.G."/>
            <person name="Chun H.J."/>
            <person name="Kolosova N."/>
            <person name="Cooper D."/>
            <person name="Oddy C."/>
            <person name="Ritland C.E."/>
            <person name="Kirkpatrick R."/>
            <person name="Moore R."/>
            <person name="Barber S."/>
            <person name="Holt R.A."/>
            <person name="Jones S.J."/>
            <person name="Marra M.A."/>
            <person name="Douglas C.J."/>
            <person name="Ritland K."/>
            <person name="Bohlmann J."/>
        </authorList>
    </citation>
    <scope>NUCLEOTIDE SEQUENCE</scope>
    <source>
        <tissue evidence="2">Green portion of the leader tissue</tissue>
    </source>
</reference>
<organism evidence="2">
    <name type="scientific">Picea sitchensis</name>
    <name type="common">Sitka spruce</name>
    <name type="synonym">Pinus sitchensis</name>
    <dbReference type="NCBI Taxonomy" id="3332"/>
    <lineage>
        <taxon>Eukaryota</taxon>
        <taxon>Viridiplantae</taxon>
        <taxon>Streptophyta</taxon>
        <taxon>Embryophyta</taxon>
        <taxon>Tracheophyta</taxon>
        <taxon>Spermatophyta</taxon>
        <taxon>Pinopsida</taxon>
        <taxon>Pinidae</taxon>
        <taxon>Conifers I</taxon>
        <taxon>Pinales</taxon>
        <taxon>Pinaceae</taxon>
        <taxon>Picea</taxon>
    </lineage>
</organism>
<dbReference type="InterPro" id="IPR036865">
    <property type="entry name" value="CRAL-TRIO_dom_sf"/>
</dbReference>
<proteinExistence type="evidence at transcript level"/>
<reference evidence="3" key="2">
    <citation type="submission" date="2009-02" db="EMBL/GenBank/DDBJ databases">
        <title>Full length sequence-verified cDNA sequences from Sitka spruce (Picea sitchensis).</title>
        <authorList>
            <person name="Reid K.E."/>
            <person name="Liao N."/>
            <person name="Ralph S."/>
            <person name="Kolosova N."/>
            <person name="Oddy C."/>
            <person name="Moore R."/>
            <person name="Mayo M."/>
            <person name="Wagner S."/>
            <person name="King J."/>
            <person name="Yanchuk A."/>
            <person name="Holt R."/>
            <person name="Jones S."/>
            <person name="Marra M."/>
            <person name="Ritland C.E."/>
            <person name="Ritland K."/>
            <person name="Bohlmann J."/>
        </authorList>
    </citation>
    <scope>NUCLEOTIDE SEQUENCE</scope>
    <source>
        <tissue evidence="3">Bark</tissue>
    </source>
</reference>
<feature type="domain" description="CRAL-TRIO" evidence="1">
    <location>
        <begin position="94"/>
        <end position="256"/>
    </location>
</feature>
<dbReference type="PANTHER" id="PTHR46277">
    <property type="entry name" value="OS03G0850700 PROTEIN"/>
    <property type="match status" value="1"/>
</dbReference>
<dbReference type="EMBL" id="EF087647">
    <property type="protein sequence ID" value="ABK26882.1"/>
    <property type="molecule type" value="mRNA"/>
</dbReference>
<evidence type="ECO:0000313" key="3">
    <source>
        <dbReference type="EMBL" id="ACN41134.1"/>
    </source>
</evidence>
<dbReference type="PROSITE" id="PS50191">
    <property type="entry name" value="CRAL_TRIO"/>
    <property type="match status" value="1"/>
</dbReference>
<dbReference type="Pfam" id="PF00650">
    <property type="entry name" value="CRAL_TRIO"/>
    <property type="match status" value="1"/>
</dbReference>
<accession>A9NQ38</accession>
<dbReference type="InterPro" id="IPR011074">
    <property type="entry name" value="CRAL/TRIO_N_dom"/>
</dbReference>
<dbReference type="SUPFAM" id="SSF46938">
    <property type="entry name" value="CRAL/TRIO N-terminal domain"/>
    <property type="match status" value="1"/>
</dbReference>
<protein>
    <recommendedName>
        <fullName evidence="1">CRAL-TRIO domain-containing protein</fullName>
    </recommendedName>
</protein>
<dbReference type="InterPro" id="IPR036273">
    <property type="entry name" value="CRAL/TRIO_N_dom_sf"/>
</dbReference>